<accession>A0A4S4LUH5</accession>
<dbReference type="Proteomes" id="UP000310158">
    <property type="component" value="Unassembled WGS sequence"/>
</dbReference>
<organism evidence="2 3">
    <name type="scientific">Bondarzewia mesenterica</name>
    <dbReference type="NCBI Taxonomy" id="1095465"/>
    <lineage>
        <taxon>Eukaryota</taxon>
        <taxon>Fungi</taxon>
        <taxon>Dikarya</taxon>
        <taxon>Basidiomycota</taxon>
        <taxon>Agaricomycotina</taxon>
        <taxon>Agaricomycetes</taxon>
        <taxon>Russulales</taxon>
        <taxon>Bondarzewiaceae</taxon>
        <taxon>Bondarzewia</taxon>
    </lineage>
</organism>
<sequence length="136" mass="15660">MFPQTNSAATQPTVTHNRNPTRPYRNALEEYFATFDNIPENTLCFLSDDLIDDFHRGRGASEGQLTRLRQEFDERANEMMRRSGGTLPTVGAKPMRDDADVHLFVIPDSPLSIRIWAGGIDTYEQYLVDFYDRRTQ</sequence>
<evidence type="ECO:0000256" key="1">
    <source>
        <dbReference type="SAM" id="MobiDB-lite"/>
    </source>
</evidence>
<evidence type="ECO:0000313" key="3">
    <source>
        <dbReference type="Proteomes" id="UP000310158"/>
    </source>
</evidence>
<feature type="region of interest" description="Disordered" evidence="1">
    <location>
        <begin position="1"/>
        <end position="22"/>
    </location>
</feature>
<evidence type="ECO:0000313" key="2">
    <source>
        <dbReference type="EMBL" id="THH16134.1"/>
    </source>
</evidence>
<protein>
    <submittedName>
        <fullName evidence="2">Uncharacterized protein</fullName>
    </submittedName>
</protein>
<reference evidence="2 3" key="1">
    <citation type="submission" date="2019-02" db="EMBL/GenBank/DDBJ databases">
        <title>Genome sequencing of the rare red list fungi Bondarzewia mesenterica.</title>
        <authorList>
            <person name="Buettner E."/>
            <person name="Kellner H."/>
        </authorList>
    </citation>
    <scope>NUCLEOTIDE SEQUENCE [LARGE SCALE GENOMIC DNA]</scope>
    <source>
        <strain evidence="2 3">DSM 108281</strain>
    </source>
</reference>
<dbReference type="AlphaFoldDB" id="A0A4S4LUH5"/>
<proteinExistence type="predicted"/>
<dbReference type="OrthoDB" id="2800028at2759"/>
<dbReference type="EMBL" id="SGPL01000173">
    <property type="protein sequence ID" value="THH16134.1"/>
    <property type="molecule type" value="Genomic_DNA"/>
</dbReference>
<feature type="compositionally biased region" description="Polar residues" evidence="1">
    <location>
        <begin position="1"/>
        <end position="20"/>
    </location>
</feature>
<keyword evidence="3" id="KW-1185">Reference proteome</keyword>
<gene>
    <name evidence="2" type="ORF">EW146_g4457</name>
</gene>
<comment type="caution">
    <text evidence="2">The sequence shown here is derived from an EMBL/GenBank/DDBJ whole genome shotgun (WGS) entry which is preliminary data.</text>
</comment>
<name>A0A4S4LUH5_9AGAM</name>